<gene>
    <name evidence="3" type="ORF">PPERSA_06623</name>
</gene>
<name>A0A0V0QS42_PSEPJ</name>
<feature type="coiled-coil region" evidence="1">
    <location>
        <begin position="479"/>
        <end position="516"/>
    </location>
</feature>
<keyword evidence="1" id="KW-0175">Coiled coil</keyword>
<feature type="compositionally biased region" description="Low complexity" evidence="2">
    <location>
        <begin position="96"/>
        <end position="109"/>
    </location>
</feature>
<dbReference type="Proteomes" id="UP000054937">
    <property type="component" value="Unassembled WGS sequence"/>
</dbReference>
<organism evidence="3 4">
    <name type="scientific">Pseudocohnilembus persalinus</name>
    <name type="common">Ciliate</name>
    <dbReference type="NCBI Taxonomy" id="266149"/>
    <lineage>
        <taxon>Eukaryota</taxon>
        <taxon>Sar</taxon>
        <taxon>Alveolata</taxon>
        <taxon>Ciliophora</taxon>
        <taxon>Intramacronucleata</taxon>
        <taxon>Oligohymenophorea</taxon>
        <taxon>Scuticociliatia</taxon>
        <taxon>Philasterida</taxon>
        <taxon>Pseudocohnilembidae</taxon>
        <taxon>Pseudocohnilembus</taxon>
    </lineage>
</organism>
<evidence type="ECO:0000256" key="1">
    <source>
        <dbReference type="SAM" id="Coils"/>
    </source>
</evidence>
<accession>A0A0V0QS42</accession>
<dbReference type="AlphaFoldDB" id="A0A0V0QS42"/>
<keyword evidence="4" id="KW-1185">Reference proteome</keyword>
<evidence type="ECO:0000313" key="4">
    <source>
        <dbReference type="Proteomes" id="UP000054937"/>
    </source>
</evidence>
<feature type="region of interest" description="Disordered" evidence="2">
    <location>
        <begin position="736"/>
        <end position="756"/>
    </location>
</feature>
<dbReference type="EMBL" id="LDAU01000110">
    <property type="protein sequence ID" value="KRX04989.1"/>
    <property type="molecule type" value="Genomic_DNA"/>
</dbReference>
<evidence type="ECO:0000256" key="2">
    <source>
        <dbReference type="SAM" id="MobiDB-lite"/>
    </source>
</evidence>
<feature type="region of interest" description="Disordered" evidence="2">
    <location>
        <begin position="72"/>
        <end position="109"/>
    </location>
</feature>
<protein>
    <submittedName>
        <fullName evidence="3">Uncharacterized protein</fullName>
    </submittedName>
</protein>
<evidence type="ECO:0000313" key="3">
    <source>
        <dbReference type="EMBL" id="KRX04989.1"/>
    </source>
</evidence>
<comment type="caution">
    <text evidence="3">The sequence shown here is derived from an EMBL/GenBank/DDBJ whole genome shotgun (WGS) entry which is preliminary data.</text>
</comment>
<dbReference type="InParanoid" id="A0A0V0QS42"/>
<feature type="compositionally biased region" description="Polar residues" evidence="2">
    <location>
        <begin position="736"/>
        <end position="753"/>
    </location>
</feature>
<reference evidence="3 4" key="1">
    <citation type="journal article" date="2015" name="Sci. Rep.">
        <title>Genome of the facultative scuticociliatosis pathogen Pseudocohnilembus persalinus provides insight into its virulence through horizontal gene transfer.</title>
        <authorList>
            <person name="Xiong J."/>
            <person name="Wang G."/>
            <person name="Cheng J."/>
            <person name="Tian M."/>
            <person name="Pan X."/>
            <person name="Warren A."/>
            <person name="Jiang C."/>
            <person name="Yuan D."/>
            <person name="Miao W."/>
        </authorList>
    </citation>
    <scope>NUCLEOTIDE SEQUENCE [LARGE SCALE GENOMIC DNA]</scope>
    <source>
        <strain evidence="3">36N120E</strain>
    </source>
</reference>
<proteinExistence type="predicted"/>
<sequence length="772" mass="92472">MKQDQNQKQILQQIKQQDKNNVEHFGQNNNSIQDSYEQVNQPYNNQNDHNKYESNEAIYPLSMGSIYEKKNKKNTNDTEHQPQNLNQLSHRKTGKIKTNQNQKNQKQNEIQQNNKELIQLPKNQIQYLQQDKLNENQQNKNDSLIYTSIKLPLQDHDLSQQGLKTSQNNTLQNKQESDCQQKEIQSPQNYQYILDSEQKKLLNKEGYNHNDFNEIENNNIDDSNKNRKNSNFQDKHIFLLSNQDKSDILLKNQIIASTLSQNNVKNKSKTKYFQYKTQPNLNIQKNENCFQNLNTQNYTEHDQTNKIIENYNENCINSFGFTNLDRSNLSAEQYSQQKLNSENNFFNRTQNSKYDLNKFQKLAQKRSQTTEIQKLKQKEILNISDQNINKSQNNQDQTQNETIFNETTQKQQAQSQNLFSERNLEIQYLKLMKKIKNEHLQEGDQNYCDNYMQVKQDNINEREKSIFRYLDQSKCLNFLKTFQCQQDVLENQNNNYENTEDENQKQQKQQNQLNHLKQFYEHFQKQNQENRIEIIENLDFETFKSMYNIQMGQILQKKQDFEQEKKRQQQILDNKPLLRQLIYNYIKANEKQVGQFRDTKIQFLNEINQLYDQKYYSPSKREKQTIAKIINQKIQDIPFQVQGKLGENENIHTIKSQKQNLNLQTGNLQNQNKSIQKLIKTQSEGTLKYQKSDKVKFNLENTYSIKLQYQHYEELFAKQLEQNLDKQLNLDKQIKRPQSQTGYKHNRKNISQQDDYEGNQLSRFRIEIEENK</sequence>